<dbReference type="Proteomes" id="UP001183226">
    <property type="component" value="Unassembled WGS sequence"/>
</dbReference>
<feature type="transmembrane region" description="Helical" evidence="1">
    <location>
        <begin position="106"/>
        <end position="127"/>
    </location>
</feature>
<keyword evidence="1" id="KW-0472">Membrane</keyword>
<dbReference type="RefSeq" id="WP_311545459.1">
    <property type="nucleotide sequence ID" value="NZ_JAVREK010000011.1"/>
</dbReference>
<name>A0ABU2KUN8_9ACTN</name>
<feature type="transmembrane region" description="Helical" evidence="1">
    <location>
        <begin position="23"/>
        <end position="45"/>
    </location>
</feature>
<dbReference type="EMBL" id="JAVREK010000011">
    <property type="protein sequence ID" value="MDT0302973.1"/>
    <property type="molecule type" value="Genomic_DNA"/>
</dbReference>
<feature type="transmembrane region" description="Helical" evidence="1">
    <location>
        <begin position="77"/>
        <end position="100"/>
    </location>
</feature>
<protein>
    <recommendedName>
        <fullName evidence="4">Poxvirus protein I5</fullName>
    </recommendedName>
</protein>
<keyword evidence="1" id="KW-1133">Transmembrane helix</keyword>
<accession>A0ABU2KUN8</accession>
<evidence type="ECO:0000256" key="1">
    <source>
        <dbReference type="SAM" id="Phobius"/>
    </source>
</evidence>
<keyword evidence="1" id="KW-0812">Transmembrane</keyword>
<evidence type="ECO:0008006" key="4">
    <source>
        <dbReference type="Google" id="ProtNLM"/>
    </source>
</evidence>
<proteinExistence type="predicted"/>
<reference evidence="3" key="1">
    <citation type="submission" date="2023-07" db="EMBL/GenBank/DDBJ databases">
        <title>30 novel species of actinomycetes from the DSMZ collection.</title>
        <authorList>
            <person name="Nouioui I."/>
        </authorList>
    </citation>
    <scope>NUCLEOTIDE SEQUENCE [LARGE SCALE GENOMIC DNA]</scope>
    <source>
        <strain evidence="3">DSM 45055</strain>
    </source>
</reference>
<feature type="transmembrane region" description="Helical" evidence="1">
    <location>
        <begin position="173"/>
        <end position="189"/>
    </location>
</feature>
<evidence type="ECO:0000313" key="3">
    <source>
        <dbReference type="Proteomes" id="UP001183226"/>
    </source>
</evidence>
<comment type="caution">
    <text evidence="2">The sequence shown here is derived from an EMBL/GenBank/DDBJ whole genome shotgun (WGS) entry which is preliminary data.</text>
</comment>
<gene>
    <name evidence="2" type="ORF">RM446_12690</name>
</gene>
<sequence length="195" mass="18423">MAGGRVAGAAPAVSRAVLFGECLLTGVLTLAAGLALVTLPAALAAGSAHVRAHTDGEGGTGVADFGGRLRAAWAGSWTTGLAGTALAAVLAADTLIVAAFAPPGGAAVLAGCAGAGTGAGVLLLRMAAAWRPGGAWRGALRAALARSAADPAGSALLVAALAVAAAVTWAVPPALVPLAGCLLLAAVVVDKRGRG</sequence>
<keyword evidence="3" id="KW-1185">Reference proteome</keyword>
<evidence type="ECO:0000313" key="2">
    <source>
        <dbReference type="EMBL" id="MDT0302973.1"/>
    </source>
</evidence>
<organism evidence="2 3">
    <name type="scientific">Streptomonospora wellingtoniae</name>
    <dbReference type="NCBI Taxonomy" id="3075544"/>
    <lineage>
        <taxon>Bacteria</taxon>
        <taxon>Bacillati</taxon>
        <taxon>Actinomycetota</taxon>
        <taxon>Actinomycetes</taxon>
        <taxon>Streptosporangiales</taxon>
        <taxon>Nocardiopsidaceae</taxon>
        <taxon>Streptomonospora</taxon>
    </lineage>
</organism>